<keyword evidence="16" id="KW-0677">Repeat</keyword>
<keyword evidence="26" id="KW-0206">Cytoskeleton</keyword>
<dbReference type="Ensembl" id="ENSOABT00000035628.2">
    <property type="protein sequence ID" value="ENSOABP00000034663.2"/>
    <property type="gene ID" value="ENSOABG00000015174.2"/>
</dbReference>
<evidence type="ECO:0000256" key="23">
    <source>
        <dbReference type="ARBA" id="ARBA00023015"/>
    </source>
</evidence>
<keyword evidence="12" id="KW-0678">Repressor</keyword>
<dbReference type="GO" id="GO:0040029">
    <property type="term" value="P:epigenetic regulation of gene expression"/>
    <property type="evidence" value="ECO:0007669"/>
    <property type="project" value="TreeGrafter"/>
</dbReference>
<comment type="cofactor">
    <cofactor evidence="1">
        <name>Zn(2+)</name>
        <dbReference type="ChEBI" id="CHEBI:29105"/>
    </cofactor>
</comment>
<keyword evidence="21" id="KW-0832">Ubl conjugation</keyword>
<evidence type="ECO:0000256" key="16">
    <source>
        <dbReference type="ARBA" id="ARBA00022737"/>
    </source>
</evidence>
<feature type="region of interest" description="Disordered" evidence="34">
    <location>
        <begin position="869"/>
        <end position="909"/>
    </location>
</feature>
<evidence type="ECO:0000313" key="37">
    <source>
        <dbReference type="Proteomes" id="UP000472276"/>
    </source>
</evidence>
<feature type="domain" description="UBP-type" evidence="35">
    <location>
        <begin position="1035"/>
        <end position="1133"/>
    </location>
</feature>
<keyword evidence="10" id="KW-0488">Methylation</keyword>
<comment type="catalytic activity">
    <reaction evidence="30">
        <text>N(6)-acetyl-L-lysyl-[alpha-tubulin] + H2O = L-lysyl-[alpha-tubulin] + acetate</text>
        <dbReference type="Rhea" id="RHEA:21548"/>
        <dbReference type="Rhea" id="RHEA-COMP:11278"/>
        <dbReference type="Rhea" id="RHEA-COMP:11279"/>
        <dbReference type="ChEBI" id="CHEBI:15377"/>
        <dbReference type="ChEBI" id="CHEBI:29969"/>
        <dbReference type="ChEBI" id="CHEBI:30089"/>
        <dbReference type="ChEBI" id="CHEBI:61930"/>
    </reaction>
    <physiologicalReaction direction="left-to-right" evidence="30">
        <dbReference type="Rhea" id="RHEA:21549"/>
    </physiologicalReaction>
</comment>
<feature type="region of interest" description="Disordered" evidence="34">
    <location>
        <begin position="34"/>
        <end position="98"/>
    </location>
</feature>
<comment type="catalytic activity">
    <reaction evidence="29">
        <text>N(6)-acetyl-L-lysyl-[protein] + H2O = L-lysyl-[protein] + acetate</text>
        <dbReference type="Rhea" id="RHEA:58108"/>
        <dbReference type="Rhea" id="RHEA-COMP:9752"/>
        <dbReference type="Rhea" id="RHEA-COMP:10731"/>
        <dbReference type="ChEBI" id="CHEBI:15377"/>
        <dbReference type="ChEBI" id="CHEBI:29969"/>
        <dbReference type="ChEBI" id="CHEBI:30089"/>
        <dbReference type="ChEBI" id="CHEBI:61930"/>
    </reaction>
    <physiologicalReaction direction="left-to-right" evidence="29">
        <dbReference type="Rhea" id="RHEA:58109"/>
    </physiologicalReaction>
</comment>
<comment type="similarity">
    <text evidence="9">Belongs to the histone deacetylase family. HD type 2 subfamily.</text>
</comment>
<evidence type="ECO:0000313" key="36">
    <source>
        <dbReference type="Ensembl" id="ENSOABP00000034663.2"/>
    </source>
</evidence>
<dbReference type="GO" id="GO:0000118">
    <property type="term" value="C:histone deacetylase complex"/>
    <property type="evidence" value="ECO:0007669"/>
    <property type="project" value="TreeGrafter"/>
</dbReference>
<evidence type="ECO:0000256" key="17">
    <source>
        <dbReference type="ARBA" id="ARBA00022771"/>
    </source>
</evidence>
<evidence type="ECO:0000256" key="7">
    <source>
        <dbReference type="ARBA" id="ARBA00004489"/>
    </source>
</evidence>
<dbReference type="FunFam" id="3.30.40.10:FF:000342">
    <property type="entry name" value="Histone deacetylase 6"/>
    <property type="match status" value="1"/>
</dbReference>
<feature type="compositionally biased region" description="Basic and acidic residues" evidence="34">
    <location>
        <begin position="84"/>
        <end position="98"/>
    </location>
</feature>
<dbReference type="GO" id="GO:0032886">
    <property type="term" value="P:regulation of microtubule-based process"/>
    <property type="evidence" value="ECO:0007669"/>
    <property type="project" value="UniProtKB-ARBA"/>
</dbReference>
<keyword evidence="19" id="KW-0378">Hydrolase</keyword>
<evidence type="ECO:0000256" key="13">
    <source>
        <dbReference type="ARBA" id="ARBA00022553"/>
    </source>
</evidence>
<dbReference type="GO" id="GO:0008270">
    <property type="term" value="F:zinc ion binding"/>
    <property type="evidence" value="ECO:0007669"/>
    <property type="project" value="UniProtKB-KW"/>
</dbReference>
<proteinExistence type="inferred from homology"/>
<keyword evidence="11" id="KW-0963">Cytoplasm</keyword>
<evidence type="ECO:0000256" key="28">
    <source>
        <dbReference type="ARBA" id="ARBA00023273"/>
    </source>
</evidence>
<evidence type="ECO:0000256" key="32">
    <source>
        <dbReference type="ARBA" id="ARBA00082852"/>
    </source>
</evidence>
<dbReference type="SUPFAM" id="SSF57850">
    <property type="entry name" value="RING/U-box"/>
    <property type="match status" value="1"/>
</dbReference>
<dbReference type="GO" id="GO:0004407">
    <property type="term" value="F:histone deacetylase activity"/>
    <property type="evidence" value="ECO:0007669"/>
    <property type="project" value="TreeGrafter"/>
</dbReference>
<feature type="region of interest" description="Disordered" evidence="34">
    <location>
        <begin position="475"/>
        <end position="496"/>
    </location>
</feature>
<evidence type="ECO:0000256" key="20">
    <source>
        <dbReference type="ARBA" id="ARBA00022833"/>
    </source>
</evidence>
<evidence type="ECO:0000256" key="19">
    <source>
        <dbReference type="ARBA" id="ARBA00022801"/>
    </source>
</evidence>
<dbReference type="Pfam" id="PF02148">
    <property type="entry name" value="zf-UBP"/>
    <property type="match status" value="1"/>
</dbReference>
<keyword evidence="15" id="KW-0479">Metal-binding</keyword>
<keyword evidence="25" id="KW-0009">Actin-binding</keyword>
<organism evidence="36 37">
    <name type="scientific">Oreochromis aureus</name>
    <name type="common">Israeli tilapia</name>
    <name type="synonym">Chromis aureus</name>
    <dbReference type="NCBI Taxonomy" id="47969"/>
    <lineage>
        <taxon>Eukaryota</taxon>
        <taxon>Metazoa</taxon>
        <taxon>Chordata</taxon>
        <taxon>Craniata</taxon>
        <taxon>Vertebrata</taxon>
        <taxon>Euteleostomi</taxon>
        <taxon>Actinopterygii</taxon>
        <taxon>Neopterygii</taxon>
        <taxon>Teleostei</taxon>
        <taxon>Neoteleostei</taxon>
        <taxon>Acanthomorphata</taxon>
        <taxon>Ovalentaria</taxon>
        <taxon>Cichlomorphae</taxon>
        <taxon>Cichliformes</taxon>
        <taxon>Cichlidae</taxon>
        <taxon>African cichlids</taxon>
        <taxon>Pseudocrenilabrinae</taxon>
        <taxon>Oreochromini</taxon>
        <taxon>Oreochromis</taxon>
    </lineage>
</organism>
<dbReference type="Proteomes" id="UP000472276">
    <property type="component" value="Unassembled WGS sequence"/>
</dbReference>
<evidence type="ECO:0000256" key="9">
    <source>
        <dbReference type="ARBA" id="ARBA00007738"/>
    </source>
</evidence>
<dbReference type="GO" id="GO:0030425">
    <property type="term" value="C:dendrite"/>
    <property type="evidence" value="ECO:0007669"/>
    <property type="project" value="UniProtKB-SubCell"/>
</dbReference>
<protein>
    <recommendedName>
        <fullName evidence="31">Protein deacetylase HDAC6</fullName>
    </recommendedName>
    <alternativeName>
        <fullName evidence="32">Tubulin-lysine deacetylase HDAC6</fullName>
    </alternativeName>
</protein>
<name>A0A668U6Z0_OREAU</name>
<keyword evidence="13" id="KW-0597">Phosphoprotein</keyword>
<dbReference type="PROSITE" id="PS50271">
    <property type="entry name" value="ZF_UBP"/>
    <property type="match status" value="1"/>
</dbReference>
<evidence type="ECO:0000256" key="10">
    <source>
        <dbReference type="ARBA" id="ARBA00022481"/>
    </source>
</evidence>
<keyword evidence="18" id="KW-0833">Ubl conjugation pathway</keyword>
<keyword evidence="14" id="KW-0808">Transferase</keyword>
<sequence length="1139" mass="124385">MTPVPVPVLATIMILEKAFMHQRETELKVDLRGSVMQSGSDPPGHGPKPVRRSPRLSPQVGSSEGTQESKGGNSLQELKRRGRMERTREEQEEELSGKLKTLDLSSRSAASGTGLVYSEIFTHHKNEWDPSHLESPDRVTAVMKELERQDLLPLCIRVEPREATEEELLLAHMKHYVDLIKSTQTMTLAELQTLSNKYDSIYLHPDSFKVSVTAVGAVLQLVDRVMTSELKNGFAIIRPPGHHAQANECNGYSIFNNVAIAARYAQTRHAISRVLIVDWDVHHGQGIQYRFQEDPSVLYFSVHRYEQGSFWPHLPESDSHFVGSGPAEGRNINLPWNQTGMTDADYIAAFQQVLLPVAYEFQPQLVLVSAGFDAAIGDLKGEMCVSPQCFQVLTHMLMSLAEGRLVLALEGGYNYESSAESAAACIRALLGGACPPLTPPTAPSDSALQSISQTISALYPHWASLQVLEGSPSAEGRAISTSTNQNNTMNPNLAPSVATTTGLVYDERMMEHSNLWDRHHPEQPQRIFKIFSKHQQLGLLDRCQRIPVRLATEEELSLCHSMQHIEQMKATAVMKPRELHKLGDEFVSIYLNQQSFQCARLAAGSCLNALDQILCGQVTNAVAIVRPPGHHAERDYPCGFCLFNTAALAARYAKKASHDPLMRILILDWDVHHGNGTQHMFEDDDSVLYISLHRYDNGAFFPSSEDAAPDKVGVAKGAGFNVNVAWSGGRMGDSDYLAAFHRVVMPIATEFNPSLVLVSAGFDAARGDPLGGYNVTPEGYAHLTHMLMSLAGGRVLVILEGGYNLSSISDSMAMCTSVLLGDPPPALVTPLPPPHHSAVATINEVIRYHVPYWRSLRIHIPESVRAALPSLKHRGKRSSKGKGRKSEQSSNDKPPMPPARPADSTTVSSLEQLTQGLASLDIGQTSANQNPASSPVGGARPKVTLSSEKLTCEIVKKESDDSTPVCSESADSMPCQPVGVATPESVTGVDKAGAGAGAEPEPEGACGWSKPQTSLELMCGADADGSTLYVVDPLSWCPHLDAVKPLPSSGIDVFRPCQDCGSEAENWICLTCYQVFCGRYVNEHMVNHGVVSEHPLVLSFCDLSAWCYLCEAYVHNQILFEPKNAAHCAKFGEEIPPWS</sequence>
<evidence type="ECO:0000256" key="22">
    <source>
        <dbReference type="ARBA" id="ARBA00022853"/>
    </source>
</evidence>
<evidence type="ECO:0000256" key="34">
    <source>
        <dbReference type="SAM" id="MobiDB-lite"/>
    </source>
</evidence>
<evidence type="ECO:0000256" key="6">
    <source>
        <dbReference type="ARBA" id="ARBA00004484"/>
    </source>
</evidence>
<dbReference type="PRINTS" id="PR01270">
    <property type="entry name" value="HDASUPER"/>
</dbReference>
<evidence type="ECO:0000256" key="3">
    <source>
        <dbReference type="ARBA" id="ARBA00004123"/>
    </source>
</evidence>
<evidence type="ECO:0000256" key="25">
    <source>
        <dbReference type="ARBA" id="ARBA00023203"/>
    </source>
</evidence>
<accession>A0A668U6Z0</accession>
<evidence type="ECO:0000256" key="12">
    <source>
        <dbReference type="ARBA" id="ARBA00022491"/>
    </source>
</evidence>
<evidence type="ECO:0000256" key="2">
    <source>
        <dbReference type="ARBA" id="ARBA00004120"/>
    </source>
</evidence>
<dbReference type="Gene3D" id="3.30.40.10">
    <property type="entry name" value="Zinc/RING finger domain, C3HC4 (zinc finger)"/>
    <property type="match status" value="1"/>
</dbReference>
<evidence type="ECO:0000256" key="21">
    <source>
        <dbReference type="ARBA" id="ARBA00022843"/>
    </source>
</evidence>
<reference evidence="36" key="1">
    <citation type="submission" date="2025-08" db="UniProtKB">
        <authorList>
            <consortium name="Ensembl"/>
        </authorList>
    </citation>
    <scope>IDENTIFICATION</scope>
</reference>
<evidence type="ECO:0000256" key="29">
    <source>
        <dbReference type="ARBA" id="ARBA00049136"/>
    </source>
</evidence>
<keyword evidence="37" id="KW-1185">Reference proteome</keyword>
<dbReference type="AlphaFoldDB" id="A0A668U6Z0"/>
<evidence type="ECO:0000256" key="1">
    <source>
        <dbReference type="ARBA" id="ARBA00001947"/>
    </source>
</evidence>
<dbReference type="PANTHER" id="PTHR10625">
    <property type="entry name" value="HISTONE DEACETYLASE HDAC1-RELATED"/>
    <property type="match status" value="1"/>
</dbReference>
<dbReference type="GO" id="GO:0051129">
    <property type="term" value="P:negative regulation of cellular component organization"/>
    <property type="evidence" value="ECO:0007669"/>
    <property type="project" value="UniProtKB-ARBA"/>
</dbReference>
<feature type="compositionally biased region" description="Polar residues" evidence="34">
    <location>
        <begin position="59"/>
        <end position="76"/>
    </location>
</feature>
<evidence type="ECO:0000256" key="15">
    <source>
        <dbReference type="ARBA" id="ARBA00022723"/>
    </source>
</evidence>
<dbReference type="GO" id="GO:0016740">
    <property type="term" value="F:transferase activity"/>
    <property type="evidence" value="ECO:0007669"/>
    <property type="project" value="UniProtKB-KW"/>
</dbReference>
<dbReference type="GO" id="GO:0005813">
    <property type="term" value="C:centrosome"/>
    <property type="evidence" value="ECO:0007669"/>
    <property type="project" value="UniProtKB-SubCell"/>
</dbReference>
<evidence type="ECO:0000256" key="33">
    <source>
        <dbReference type="PROSITE-ProRule" id="PRU00502"/>
    </source>
</evidence>
<dbReference type="Pfam" id="PF00850">
    <property type="entry name" value="Hist_deacetyl"/>
    <property type="match status" value="2"/>
</dbReference>
<keyword evidence="20" id="KW-0862">Zinc</keyword>
<dbReference type="InterPro" id="IPR013083">
    <property type="entry name" value="Znf_RING/FYVE/PHD"/>
</dbReference>
<keyword evidence="24" id="KW-0804">Transcription</keyword>
<dbReference type="GO" id="GO:0051130">
    <property type="term" value="P:positive regulation of cellular component organization"/>
    <property type="evidence" value="ECO:0007669"/>
    <property type="project" value="UniProtKB-ARBA"/>
</dbReference>
<comment type="pathway">
    <text evidence="8">Protein modification; protein ubiquitination.</text>
</comment>
<evidence type="ECO:0000256" key="26">
    <source>
        <dbReference type="ARBA" id="ARBA00023212"/>
    </source>
</evidence>
<dbReference type="InterPro" id="IPR023801">
    <property type="entry name" value="His_deacetylse_dom"/>
</dbReference>
<evidence type="ECO:0000256" key="11">
    <source>
        <dbReference type="ARBA" id="ARBA00022490"/>
    </source>
</evidence>
<dbReference type="GO" id="GO:0030424">
    <property type="term" value="C:axon"/>
    <property type="evidence" value="ECO:0007669"/>
    <property type="project" value="UniProtKB-SubCell"/>
</dbReference>
<keyword evidence="23" id="KW-0805">Transcription regulation</keyword>
<dbReference type="FunFam" id="3.40.800.20:FF:000005">
    <property type="entry name" value="histone deacetylase 6"/>
    <property type="match status" value="2"/>
</dbReference>
<evidence type="ECO:0000256" key="8">
    <source>
        <dbReference type="ARBA" id="ARBA00004906"/>
    </source>
</evidence>
<gene>
    <name evidence="36" type="primary">HDAC6</name>
</gene>
<dbReference type="GO" id="GO:0016787">
    <property type="term" value="F:hydrolase activity"/>
    <property type="evidence" value="ECO:0007669"/>
    <property type="project" value="UniProtKB-KW"/>
</dbReference>
<dbReference type="InterPro" id="IPR023696">
    <property type="entry name" value="Ureohydrolase_dom_sf"/>
</dbReference>
<reference evidence="36" key="2">
    <citation type="submission" date="2025-09" db="UniProtKB">
        <authorList>
            <consortium name="Ensembl"/>
        </authorList>
    </citation>
    <scope>IDENTIFICATION</scope>
</reference>
<dbReference type="GO" id="GO:0051646">
    <property type="term" value="P:mitochondrion localization"/>
    <property type="evidence" value="ECO:0007669"/>
    <property type="project" value="UniProtKB-ARBA"/>
</dbReference>
<dbReference type="PANTHER" id="PTHR10625:SF21">
    <property type="entry name" value="HISTONE DEACETYLASE 6"/>
    <property type="match status" value="1"/>
</dbReference>
<feature type="compositionally biased region" description="Basic residues" evidence="34">
    <location>
        <begin position="871"/>
        <end position="883"/>
    </location>
</feature>
<evidence type="ECO:0000256" key="5">
    <source>
        <dbReference type="ARBA" id="ARBA00004300"/>
    </source>
</evidence>
<dbReference type="Gene3D" id="3.40.800.20">
    <property type="entry name" value="Histone deacetylase domain"/>
    <property type="match status" value="2"/>
</dbReference>
<keyword evidence="28" id="KW-0966">Cell projection</keyword>
<evidence type="ECO:0000256" key="14">
    <source>
        <dbReference type="ARBA" id="ARBA00022679"/>
    </source>
</evidence>
<dbReference type="SUPFAM" id="SSF52768">
    <property type="entry name" value="Arginase/deacetylase"/>
    <property type="match status" value="2"/>
</dbReference>
<evidence type="ECO:0000256" key="30">
    <source>
        <dbReference type="ARBA" id="ARBA00050910"/>
    </source>
</evidence>
<dbReference type="SMART" id="SM00290">
    <property type="entry name" value="ZnF_UBP"/>
    <property type="match status" value="1"/>
</dbReference>
<keyword evidence="27" id="KW-0539">Nucleus</keyword>
<keyword evidence="17 33" id="KW-0863">Zinc-finger</keyword>
<evidence type="ECO:0000256" key="4">
    <source>
        <dbReference type="ARBA" id="ARBA00004279"/>
    </source>
</evidence>
<dbReference type="InterPro" id="IPR000286">
    <property type="entry name" value="HDACs"/>
</dbReference>
<evidence type="ECO:0000256" key="24">
    <source>
        <dbReference type="ARBA" id="ARBA00023163"/>
    </source>
</evidence>
<dbReference type="GO" id="GO:0043204">
    <property type="term" value="C:perikaryon"/>
    <property type="evidence" value="ECO:0007669"/>
    <property type="project" value="UniProtKB-SubCell"/>
</dbReference>
<evidence type="ECO:0000256" key="18">
    <source>
        <dbReference type="ARBA" id="ARBA00022786"/>
    </source>
</evidence>
<dbReference type="GO" id="GO:0006950">
    <property type="term" value="P:response to stress"/>
    <property type="evidence" value="ECO:0007669"/>
    <property type="project" value="UniProtKB-ARBA"/>
</dbReference>
<keyword evidence="22" id="KW-0156">Chromatin regulator</keyword>
<evidence type="ECO:0000259" key="35">
    <source>
        <dbReference type="PROSITE" id="PS50271"/>
    </source>
</evidence>
<evidence type="ECO:0000256" key="31">
    <source>
        <dbReference type="ARBA" id="ARBA00068733"/>
    </source>
</evidence>
<evidence type="ECO:0000256" key="27">
    <source>
        <dbReference type="ARBA" id="ARBA00023242"/>
    </source>
</evidence>
<feature type="compositionally biased region" description="Polar residues" evidence="34">
    <location>
        <begin position="479"/>
        <end position="496"/>
    </location>
</feature>
<dbReference type="InterPro" id="IPR037138">
    <property type="entry name" value="His_deacetylse_dom_sf"/>
</dbReference>
<dbReference type="GO" id="GO:0003779">
    <property type="term" value="F:actin binding"/>
    <property type="evidence" value="ECO:0007669"/>
    <property type="project" value="UniProtKB-KW"/>
</dbReference>
<comment type="subcellular location">
    <subcellularLocation>
        <location evidence="7">Cell projection</location>
        <location evidence="7">Axon</location>
    </subcellularLocation>
    <subcellularLocation>
        <location evidence="4">Cell projection</location>
        <location evidence="4">Dendrite</location>
    </subcellularLocation>
    <subcellularLocation>
        <location evidence="2">Cytoplasm</location>
        <location evidence="2">Cytoskeleton</location>
        <location evidence="2">Cilium basal body</location>
    </subcellularLocation>
    <subcellularLocation>
        <location evidence="5">Cytoplasm</location>
        <location evidence="5">Cytoskeleton</location>
        <location evidence="5">Microtubule organizing center</location>
        <location evidence="5">Centrosome</location>
    </subcellularLocation>
    <subcellularLocation>
        <location evidence="3">Nucleus</location>
    </subcellularLocation>
    <subcellularLocation>
        <location evidence="6">Perikaryon</location>
    </subcellularLocation>
</comment>
<dbReference type="InterPro" id="IPR001607">
    <property type="entry name" value="Znf_UBP"/>
</dbReference>